<dbReference type="InterPro" id="IPR039763">
    <property type="entry name" value="ARMT1"/>
</dbReference>
<dbReference type="InterPro" id="IPR002791">
    <property type="entry name" value="ARMT1-like_metal-bd"/>
</dbReference>
<dbReference type="Pfam" id="PF01937">
    <property type="entry name" value="ARMT1-like_dom"/>
    <property type="match status" value="1"/>
</dbReference>
<evidence type="ECO:0000256" key="2">
    <source>
        <dbReference type="ARBA" id="ARBA00009519"/>
    </source>
</evidence>
<dbReference type="AlphaFoldDB" id="A0A2R5GYM2"/>
<dbReference type="FunCoup" id="A0A2R5GYM2">
    <property type="interactions" value="186"/>
</dbReference>
<reference evidence="9 10" key="1">
    <citation type="submission" date="2017-12" db="EMBL/GenBank/DDBJ databases">
        <title>Sequencing, de novo assembly and annotation of complete genome of a new Thraustochytrid species, strain FCC1311.</title>
        <authorList>
            <person name="Sedici K."/>
            <person name="Godart F."/>
            <person name="Aiese Cigliano R."/>
            <person name="Sanseverino W."/>
            <person name="Barakat M."/>
            <person name="Ortet P."/>
            <person name="Marechal E."/>
            <person name="Cagnac O."/>
            <person name="Amato A."/>
        </authorList>
    </citation>
    <scope>NUCLEOTIDE SEQUENCE [LARGE SCALE GENOMIC DNA]</scope>
</reference>
<evidence type="ECO:0000256" key="5">
    <source>
        <dbReference type="ARBA" id="ARBA00023211"/>
    </source>
</evidence>
<comment type="caution">
    <text evidence="9">The sequence shown here is derived from an EMBL/GenBank/DDBJ whole genome shotgun (WGS) entry which is preliminary data.</text>
</comment>
<dbReference type="Gene3D" id="3.40.50.10880">
    <property type="entry name" value="Uncharacterised protein PF01937, DUF89, domain 3"/>
    <property type="match status" value="1"/>
</dbReference>
<dbReference type="OrthoDB" id="541375at2759"/>
<keyword evidence="9" id="KW-0489">Methyltransferase</keyword>
<dbReference type="PANTHER" id="PTHR12260">
    <property type="entry name" value="DAMAGE-CONTROL PHOSPHATASE ARMT1"/>
    <property type="match status" value="1"/>
</dbReference>
<evidence type="ECO:0000256" key="3">
    <source>
        <dbReference type="ARBA" id="ARBA00022723"/>
    </source>
</evidence>
<comment type="domain">
    <text evidence="7">Subfamily III proteins have a conserved RTxK motif about 40-50 residues from the C-terminus; the threonine may be replaced by serine or cysteine.</text>
</comment>
<dbReference type="GO" id="GO:0006974">
    <property type="term" value="P:DNA damage response"/>
    <property type="evidence" value="ECO:0007669"/>
    <property type="project" value="TreeGrafter"/>
</dbReference>
<comment type="function">
    <text evidence="7">Metal-dependent phosphatase that shows phosphatase activity against several substrates, including fructose-1-phosphate and fructose-6-phosphate. Its preference for fructose-1-phosphate, a strong glycating agent that causes DNA damage rather than a canonical yeast metabolite, suggests a damage-control function in hexose phosphate metabolism.</text>
</comment>
<comment type="catalytic activity">
    <reaction evidence="1 7">
        <text>beta-D-fructose 1-phosphate + H2O = D-fructose + phosphate</text>
        <dbReference type="Rhea" id="RHEA:35603"/>
        <dbReference type="ChEBI" id="CHEBI:15377"/>
        <dbReference type="ChEBI" id="CHEBI:37721"/>
        <dbReference type="ChEBI" id="CHEBI:43474"/>
        <dbReference type="ChEBI" id="CHEBI:138881"/>
    </reaction>
</comment>
<keyword evidence="5 7" id="KW-0464">Manganese</keyword>
<name>A0A2R5GYM2_9STRA</name>
<dbReference type="GO" id="GO:0008168">
    <property type="term" value="F:methyltransferase activity"/>
    <property type="evidence" value="ECO:0007669"/>
    <property type="project" value="UniProtKB-KW"/>
</dbReference>
<evidence type="ECO:0000256" key="1">
    <source>
        <dbReference type="ARBA" id="ARBA00001326"/>
    </source>
</evidence>
<dbReference type="InterPro" id="IPR036075">
    <property type="entry name" value="ARMT-1-like_metal-bd_sf"/>
</dbReference>
<proteinExistence type="inferred from homology"/>
<comment type="similarity">
    <text evidence="2 7">Belongs to the damage-control phosphatase family. Sugar phosphate phosphatase III subfamily.</text>
</comment>
<comment type="cofactor">
    <cofactor evidence="7">
        <name>Mn(2+)</name>
        <dbReference type="ChEBI" id="CHEBI:29035"/>
    </cofactor>
    <cofactor evidence="7">
        <name>Ni(2+)</name>
        <dbReference type="ChEBI" id="CHEBI:49786"/>
    </cofactor>
</comment>
<keyword evidence="9" id="KW-0808">Transferase</keyword>
<keyword evidence="4 7" id="KW-0378">Hydrolase</keyword>
<evidence type="ECO:0000313" key="10">
    <source>
        <dbReference type="Proteomes" id="UP000241890"/>
    </source>
</evidence>
<evidence type="ECO:0000259" key="8">
    <source>
        <dbReference type="Pfam" id="PF01937"/>
    </source>
</evidence>
<dbReference type="Proteomes" id="UP000241890">
    <property type="component" value="Unassembled WGS sequence"/>
</dbReference>
<protein>
    <recommendedName>
        <fullName evidence="7">Sugar phosphate phosphatase</fullName>
        <ecNumber evidence="7">3.1.3.-</ecNumber>
    </recommendedName>
</protein>
<accession>A0A2R5GYM2</accession>
<dbReference type="GO" id="GO:0032259">
    <property type="term" value="P:methylation"/>
    <property type="evidence" value="ECO:0007669"/>
    <property type="project" value="UniProtKB-KW"/>
</dbReference>
<dbReference type="EC" id="3.1.3.-" evidence="7"/>
<organism evidence="9 10">
    <name type="scientific">Hondaea fermentalgiana</name>
    <dbReference type="NCBI Taxonomy" id="2315210"/>
    <lineage>
        <taxon>Eukaryota</taxon>
        <taxon>Sar</taxon>
        <taxon>Stramenopiles</taxon>
        <taxon>Bigyra</taxon>
        <taxon>Labyrinthulomycetes</taxon>
        <taxon>Thraustochytrida</taxon>
        <taxon>Thraustochytriidae</taxon>
        <taxon>Hondaea</taxon>
    </lineage>
</organism>
<keyword evidence="3 7" id="KW-0479">Metal-binding</keyword>
<dbReference type="GO" id="GO:0005634">
    <property type="term" value="C:nucleus"/>
    <property type="evidence" value="ECO:0007669"/>
    <property type="project" value="TreeGrafter"/>
</dbReference>
<dbReference type="GO" id="GO:0046872">
    <property type="term" value="F:metal ion binding"/>
    <property type="evidence" value="ECO:0007669"/>
    <property type="project" value="UniProtKB-UniRule"/>
</dbReference>
<dbReference type="InParanoid" id="A0A2R5GYM2"/>
<evidence type="ECO:0000256" key="6">
    <source>
        <dbReference type="ARBA" id="ARBA00048809"/>
    </source>
</evidence>
<dbReference type="SUPFAM" id="SSF111321">
    <property type="entry name" value="AF1104-like"/>
    <property type="match status" value="1"/>
</dbReference>
<dbReference type="GO" id="GO:0103026">
    <property type="term" value="F:fructose-1-phosphatase activity"/>
    <property type="evidence" value="ECO:0007669"/>
    <property type="project" value="RHEA"/>
</dbReference>
<dbReference type="EMBL" id="BEYU01000162">
    <property type="protein sequence ID" value="GBG33561.1"/>
    <property type="molecule type" value="Genomic_DNA"/>
</dbReference>
<keyword evidence="10" id="KW-1185">Reference proteome</keyword>
<gene>
    <name evidence="9" type="ORF">FCC1311_097842</name>
</gene>
<feature type="domain" description="Damage-control phosphatase ARMT1-like metal-binding" evidence="8">
    <location>
        <begin position="28"/>
        <end position="368"/>
    </location>
</feature>
<dbReference type="PANTHER" id="PTHR12260:SF6">
    <property type="entry name" value="DAMAGE-CONTROL PHOSPHATASE ARMT1"/>
    <property type="match status" value="1"/>
</dbReference>
<evidence type="ECO:0000256" key="7">
    <source>
        <dbReference type="RuleBase" id="RU367030"/>
    </source>
</evidence>
<sequence length="406" mass="45196">MRSQAHVPPLPVPLVGRTNHDFVQKSVTSRLPSILRDLVARHESVKEAPKAKIEALALELEQQRHHIVPLDGSDGGPDWRFYMENRAGMNAMDVEWFFLENYVYRLVLSWLEFFEDEDAPDPFAAQKEDALRHALQSMVSPVDHAKDGTGFRELVLGSLWGNQVDLSFSSGKMTDADAEDREVVVDDIAACWTTIFEPLISDASVEPRIIIILDNCGAELVNDLILVDFLLCLMPGLSVTLHAKAHPVFVSDATIPDVETHIRRMAENEKLEAVGKRLQEAEAGGRVQTFAHDFYTSPLPFWQVPAGLQSMYGDAILTITKGDANYRRLIGDRFWPSSLPFTNFMQYWGPGSLLTVRTCKSPAIIGVSPERLAHGFSSSDWTCNGKNGVVSFRRGDNVLVEGTSAM</sequence>
<evidence type="ECO:0000313" key="9">
    <source>
        <dbReference type="EMBL" id="GBG33561.1"/>
    </source>
</evidence>
<evidence type="ECO:0000256" key="4">
    <source>
        <dbReference type="ARBA" id="ARBA00022801"/>
    </source>
</evidence>
<dbReference type="GO" id="GO:0097023">
    <property type="term" value="F:fructose 6-phosphate aldolase activity"/>
    <property type="evidence" value="ECO:0007669"/>
    <property type="project" value="RHEA"/>
</dbReference>
<comment type="catalytic activity">
    <reaction evidence="6 7">
        <text>beta-D-fructose 6-phosphate = dihydroxyacetone + D-glyceraldehyde 3-phosphate</text>
        <dbReference type="Rhea" id="RHEA:28002"/>
        <dbReference type="ChEBI" id="CHEBI:16016"/>
        <dbReference type="ChEBI" id="CHEBI:57634"/>
        <dbReference type="ChEBI" id="CHEBI:59776"/>
    </reaction>
</comment>